<protein>
    <recommendedName>
        <fullName evidence="3">DNA alkylation repair enzyme</fullName>
    </recommendedName>
</protein>
<keyword evidence="2" id="KW-1185">Reference proteome</keyword>
<dbReference type="SUPFAM" id="SSF48371">
    <property type="entry name" value="ARM repeat"/>
    <property type="match status" value="1"/>
</dbReference>
<sequence length="371" mass="42172">MAEPLKNSFGADVPRTIARMIAAVFSRFDEKGFVRSALDGYDALELMPRGWKIAHQLRRFLPDDYEKAIEILLASLDRKPERTVAQGMGGFLFLPHVFFVAEYGLEHFEASMRAQYVLTQRFTAEFSIRRYLERHQAATLARLMEWSVDPSEDVRRLVSEGTRPRLPWAARLRAFQADPRPVLVLLERLKDDPALYVRRSVANNLNDIGKDHPALLVATAKRWMVDATEERRWIIRHALRSAVKRADADALAVLGYGESAFLSIRKGRVTPPRVTIGSTVTIDCELVNRSAKPQRVLADLRVHYVKANGSNRPKVFKLKAVELPARASLPLRKRLSLSQLTTRTHYPGTHRVELLINGRSHPLGKFDLVEP</sequence>
<name>D8PJ69_9BACT</name>
<dbReference type="KEGG" id="nde:NIDE3627"/>
<organism evidence="1 2">
    <name type="scientific">Nitrospira defluvii</name>
    <dbReference type="NCBI Taxonomy" id="330214"/>
    <lineage>
        <taxon>Bacteria</taxon>
        <taxon>Pseudomonadati</taxon>
        <taxon>Nitrospirota</taxon>
        <taxon>Nitrospiria</taxon>
        <taxon>Nitrospirales</taxon>
        <taxon>Nitrospiraceae</taxon>
        <taxon>Nitrospira</taxon>
    </lineage>
</organism>
<dbReference type="AlphaFoldDB" id="D8PJ69"/>
<gene>
    <name evidence="1" type="ORF">NIDE3627</name>
</gene>
<dbReference type="Gene3D" id="1.25.40.290">
    <property type="entry name" value="ARM repeat domains"/>
    <property type="match status" value="1"/>
</dbReference>
<evidence type="ECO:0000313" key="2">
    <source>
        <dbReference type="Proteomes" id="UP000001660"/>
    </source>
</evidence>
<dbReference type="STRING" id="330214.NIDE3627"/>
<dbReference type="Proteomes" id="UP000001660">
    <property type="component" value="Chromosome"/>
</dbReference>
<dbReference type="OrthoDB" id="9797162at2"/>
<dbReference type="HOGENOM" id="CLU_064289_0_0_0"/>
<proteinExistence type="predicted"/>
<dbReference type="InterPro" id="IPR016024">
    <property type="entry name" value="ARM-type_fold"/>
</dbReference>
<evidence type="ECO:0000313" key="1">
    <source>
        <dbReference type="EMBL" id="CBK43306.1"/>
    </source>
</evidence>
<dbReference type="EMBL" id="FP929003">
    <property type="protein sequence ID" value="CBK43306.1"/>
    <property type="molecule type" value="Genomic_DNA"/>
</dbReference>
<evidence type="ECO:0008006" key="3">
    <source>
        <dbReference type="Google" id="ProtNLM"/>
    </source>
</evidence>
<reference evidence="1 2" key="1">
    <citation type="journal article" date="2010" name="Proc. Natl. Acad. Sci. U.S.A.">
        <title>A Nitrospira metagenome illuminates the physiology and evolution of globally important nitrite-oxidizing bacteria.</title>
        <authorList>
            <person name="Lucker S."/>
            <person name="Wagner M."/>
            <person name="Maixner F."/>
            <person name="Pelletier E."/>
            <person name="Koch H."/>
            <person name="Vacherie B."/>
            <person name="Rattei T."/>
            <person name="Sinninghe Damste J."/>
            <person name="Spieck E."/>
            <person name="Le Paslier D."/>
            <person name="Daims H."/>
        </authorList>
    </citation>
    <scope>NUCLEOTIDE SEQUENCE [LARGE SCALE GENOMIC DNA]</scope>
</reference>
<accession>D8PJ69</accession>
<dbReference type="eggNOG" id="COG4335">
    <property type="taxonomic scope" value="Bacteria"/>
</dbReference>